<comment type="caution">
    <text evidence="1">The sequence shown here is derived from an EMBL/GenBank/DDBJ whole genome shotgun (WGS) entry which is preliminary data.</text>
</comment>
<organism evidence="1 2">
    <name type="scientific">Bradyrhizobium nitroreducens</name>
    <dbReference type="NCBI Taxonomy" id="709803"/>
    <lineage>
        <taxon>Bacteria</taxon>
        <taxon>Pseudomonadati</taxon>
        <taxon>Pseudomonadota</taxon>
        <taxon>Alphaproteobacteria</taxon>
        <taxon>Hyphomicrobiales</taxon>
        <taxon>Nitrobacteraceae</taxon>
        <taxon>Bradyrhizobium</taxon>
    </lineage>
</organism>
<gene>
    <name evidence="1" type="ORF">TSA1_26555</name>
</gene>
<dbReference type="Proteomes" id="UP000228930">
    <property type="component" value="Unassembled WGS sequence"/>
</dbReference>
<dbReference type="EMBL" id="LFJC01000003">
    <property type="protein sequence ID" value="PIT03935.1"/>
    <property type="molecule type" value="Genomic_DNA"/>
</dbReference>
<evidence type="ECO:0000313" key="1">
    <source>
        <dbReference type="EMBL" id="PIT03935.1"/>
    </source>
</evidence>
<dbReference type="AlphaFoldDB" id="A0A2M6UHB8"/>
<name>A0A2M6UHB8_9BRAD</name>
<evidence type="ECO:0000313" key="2">
    <source>
        <dbReference type="Proteomes" id="UP000228930"/>
    </source>
</evidence>
<accession>A0A2M6UHB8</accession>
<protein>
    <recommendedName>
        <fullName evidence="3">HNH nuclease domain-containing protein</fullName>
    </recommendedName>
</protein>
<proteinExistence type="predicted"/>
<dbReference type="RefSeq" id="WP_100179066.1">
    <property type="nucleotide sequence ID" value="NZ_LFJC01000003.1"/>
</dbReference>
<sequence>MPTRKQLSRPERFGLWKAWDGCCAWCAEKVVFKDVQIDHLIPLDAVASDETREEIVSRYSLPADFDFSGLENLVPSCSRCNRLKSSQVFEPSPALILFISSVRLKAGLARHIANAFNADEKKEKLLAKVEAAMHRGDITESDITELLASLPVLVRKAAVAQPDVYLQIAPGWEVVEQRGHLVTVRASSGRTGITSTSGHASWICPSCGQNGPWNGVICLSCGRMSDPGD</sequence>
<dbReference type="InterPro" id="IPR003615">
    <property type="entry name" value="HNH_nuc"/>
</dbReference>
<keyword evidence="2" id="KW-1185">Reference proteome</keyword>
<dbReference type="Gene3D" id="1.10.30.50">
    <property type="match status" value="1"/>
</dbReference>
<dbReference type="CDD" id="cd00085">
    <property type="entry name" value="HNHc"/>
    <property type="match status" value="1"/>
</dbReference>
<evidence type="ECO:0008006" key="3">
    <source>
        <dbReference type="Google" id="ProtNLM"/>
    </source>
</evidence>
<reference evidence="1 2" key="1">
    <citation type="submission" date="2015-06" db="EMBL/GenBank/DDBJ databases">
        <title>Comparative genome analysis of nirS-carrying Bradyrhizobium sp. strains.</title>
        <authorList>
            <person name="Ishii S."/>
            <person name="Jang J."/>
            <person name="Nishizawa T."/>
            <person name="Senoo K."/>
        </authorList>
    </citation>
    <scope>NUCLEOTIDE SEQUENCE [LARGE SCALE GENOMIC DNA]</scope>
    <source>
        <strain evidence="1 2">TSA1</strain>
    </source>
</reference>